<organism evidence="2 3">
    <name type="scientific">Kribbella antibiotica</name>
    <dbReference type="NCBI Taxonomy" id="190195"/>
    <lineage>
        <taxon>Bacteria</taxon>
        <taxon>Bacillati</taxon>
        <taxon>Actinomycetota</taxon>
        <taxon>Actinomycetes</taxon>
        <taxon>Propionibacteriales</taxon>
        <taxon>Kribbellaceae</taxon>
        <taxon>Kribbella</taxon>
    </lineage>
</organism>
<dbReference type="InterPro" id="IPR052509">
    <property type="entry name" value="Metal_resp_DNA-bind_regulator"/>
</dbReference>
<gene>
    <name evidence="2" type="ORF">E1263_08630</name>
</gene>
<protein>
    <recommendedName>
        <fullName evidence="1">Transcription regulator PadR N-terminal domain-containing protein</fullName>
    </recommendedName>
</protein>
<comment type="caution">
    <text evidence="2">The sequence shown here is derived from an EMBL/GenBank/DDBJ whole genome shotgun (WGS) entry which is preliminary data.</text>
</comment>
<dbReference type="PANTHER" id="PTHR33169">
    <property type="entry name" value="PADR-FAMILY TRANSCRIPTIONAL REGULATOR"/>
    <property type="match status" value="1"/>
</dbReference>
<sequence>MPGHELRRRISQLVGYARPVSEGSLYPAINRLAKAGLIERYADPAAGAARYVLSLTAVGRAEMLQRLRKPAEHEITDFTRFFIVLASLSHLPEVAEHRLVFLVDGDYLVVLAARYHYEK</sequence>
<proteinExistence type="predicted"/>
<dbReference type="Proteomes" id="UP000295124">
    <property type="component" value="Unassembled WGS sequence"/>
</dbReference>
<dbReference type="SUPFAM" id="SSF46785">
    <property type="entry name" value="Winged helix' DNA-binding domain"/>
    <property type="match status" value="1"/>
</dbReference>
<evidence type="ECO:0000313" key="3">
    <source>
        <dbReference type="Proteomes" id="UP000295124"/>
    </source>
</evidence>
<dbReference type="InterPro" id="IPR036388">
    <property type="entry name" value="WH-like_DNA-bd_sf"/>
</dbReference>
<dbReference type="OrthoDB" id="2374094at2"/>
<dbReference type="EMBL" id="SMKX01000018">
    <property type="protein sequence ID" value="TDD61047.1"/>
    <property type="molecule type" value="Genomic_DNA"/>
</dbReference>
<feature type="domain" description="Transcription regulator PadR N-terminal" evidence="1">
    <location>
        <begin position="3"/>
        <end position="63"/>
    </location>
</feature>
<dbReference type="PANTHER" id="PTHR33169:SF26">
    <property type="entry name" value="CONSERVED PROTEIN"/>
    <property type="match status" value="1"/>
</dbReference>
<name>A0A4V2YQ79_9ACTN</name>
<dbReference type="AlphaFoldDB" id="A0A4V2YQ79"/>
<dbReference type="InterPro" id="IPR005149">
    <property type="entry name" value="Tscrpt_reg_PadR_N"/>
</dbReference>
<dbReference type="Pfam" id="PF03551">
    <property type="entry name" value="PadR"/>
    <property type="match status" value="1"/>
</dbReference>
<evidence type="ECO:0000259" key="1">
    <source>
        <dbReference type="Pfam" id="PF03551"/>
    </source>
</evidence>
<dbReference type="Gene3D" id="1.10.10.10">
    <property type="entry name" value="Winged helix-like DNA-binding domain superfamily/Winged helix DNA-binding domain"/>
    <property type="match status" value="1"/>
</dbReference>
<evidence type="ECO:0000313" key="2">
    <source>
        <dbReference type="EMBL" id="TDD61047.1"/>
    </source>
</evidence>
<reference evidence="2 3" key="1">
    <citation type="submission" date="2019-03" db="EMBL/GenBank/DDBJ databases">
        <title>Draft genome sequences of novel Actinobacteria.</title>
        <authorList>
            <person name="Sahin N."/>
            <person name="Ay H."/>
            <person name="Saygin H."/>
        </authorList>
    </citation>
    <scope>NUCLEOTIDE SEQUENCE [LARGE SCALE GENOMIC DNA]</scope>
    <source>
        <strain evidence="2 3">JCM 13523</strain>
    </source>
</reference>
<keyword evidence="3" id="KW-1185">Reference proteome</keyword>
<dbReference type="InterPro" id="IPR036390">
    <property type="entry name" value="WH_DNA-bd_sf"/>
</dbReference>
<dbReference type="RefSeq" id="WP_132166663.1">
    <property type="nucleotide sequence ID" value="NZ_SMKX01000018.1"/>
</dbReference>
<accession>A0A4V2YQ79</accession>